<evidence type="ECO:0000313" key="10">
    <source>
        <dbReference type="Proteomes" id="UP001515683"/>
    </source>
</evidence>
<dbReference type="Gene3D" id="3.90.55.10">
    <property type="entry name" value="Dimethylsulfoxide Reductase, domain 3"/>
    <property type="match status" value="1"/>
</dbReference>
<comment type="caution">
    <text evidence="9">The sequence shown here is derived from an EMBL/GenBank/DDBJ whole genome shotgun (WGS) entry which is preliminary data.</text>
</comment>
<comment type="similarity">
    <text evidence="2">Belongs to the prokaryotic molybdopterin-containing oxidoreductase family.</text>
</comment>
<dbReference type="Gene3D" id="3.40.228.10">
    <property type="entry name" value="Dimethylsulfoxide Reductase, domain 2"/>
    <property type="match status" value="1"/>
</dbReference>
<dbReference type="InterPro" id="IPR050612">
    <property type="entry name" value="Prok_Mopterin_Oxidored"/>
</dbReference>
<evidence type="ECO:0000256" key="4">
    <source>
        <dbReference type="ARBA" id="ARBA00022723"/>
    </source>
</evidence>
<keyword evidence="3" id="KW-0500">Molybdenum</keyword>
<dbReference type="Pfam" id="PF18364">
    <property type="entry name" value="Molybdopterin_N"/>
    <property type="match status" value="1"/>
</dbReference>
<dbReference type="SUPFAM" id="SSF53706">
    <property type="entry name" value="Formate dehydrogenase/DMSO reductase, domains 1-3"/>
    <property type="match status" value="1"/>
</dbReference>
<sequence length="774" mass="85773">MKPFQDLAVLHWGTYHVTTEQGKLTAMRPVEWDRNPSAIGQSLTDAVQGPSRVRRPAVRLGYLQQGAASRQRRGQEPFVEVSWEVALQLVADELQRVKTAHGNQAIYGGSYGWSSAGRFHHAQSQLHRFLNGFGGYSASTNTYSIAAGERVLPHILGDLDELQRQHTHWSVLAEHCDLFVAIGGLPLRNAQVNGGGANDHSLQHWLDQLQRNGTRFINVSPVKNDLSAVPQAEWLAIRPGSDTALLLAVCQVLIAEQLYDAAFVASHTVGFAHYRQYLLGELDGVVKDAHWAAPLTGLEATQIEQLARQMAGQRTMINIAWSVQRARQGEQAYWALVATTALLGQIGTPGGGIGFGYASTNLAGSVRRRFSGPRLPAGENPIRERIPVARLADMLLNPGASYEFDGNVGHYPDIRLVYWAGGNAFHHHQDLNRLITAWQQPETIVVHEQYWTAQARFADIVLPATTSLEREDIGSASNDGFMIAMHQHIAPVGEAQDDYAIFSQLAQRLGFASAFSEGRDVQQWLRHMYQQAEPRAHEEGITLPTFDQFWQQGKLEYALPADPLILLADFRADPQRFPLDTPSGKIELYSATVAAFGYAECPGYPFWDRQEANYQQQQAQRWPLHLLSSQPRTRLHSQYDHGSLSKSTKVSGREPLWLHPQDAAARRLQEGDVVRVFNARGALLAGIHITADIRPGVVQMSTGAWYDPLDVLTPGSLDKHGNPNVLTEDRGSSRLGQGCSAQSCRVEIERYDLPLPDITAWQPPTFIARPGTTD</sequence>
<name>A0ABX0R436_9GAMM</name>
<organism evidence="9 10">
    <name type="scientific">Candidatus Pantoea multigeneris</name>
    <dbReference type="NCBI Taxonomy" id="2608357"/>
    <lineage>
        <taxon>Bacteria</taxon>
        <taxon>Pseudomonadati</taxon>
        <taxon>Pseudomonadota</taxon>
        <taxon>Gammaproteobacteria</taxon>
        <taxon>Enterobacterales</taxon>
        <taxon>Erwiniaceae</taxon>
        <taxon>Pantoea</taxon>
    </lineage>
</organism>
<dbReference type="CDD" id="cd02793">
    <property type="entry name" value="MopB_CT_DMSOR-BSOR-TMAOR"/>
    <property type="match status" value="1"/>
</dbReference>
<dbReference type="InterPro" id="IPR006657">
    <property type="entry name" value="MoPterin_dinucl-bd_dom"/>
</dbReference>
<keyword evidence="4" id="KW-0479">Metal-binding</keyword>
<dbReference type="PANTHER" id="PTHR43742">
    <property type="entry name" value="TRIMETHYLAMINE-N-OXIDE REDUCTASE"/>
    <property type="match status" value="1"/>
</dbReference>
<evidence type="ECO:0000259" key="6">
    <source>
        <dbReference type="Pfam" id="PF00384"/>
    </source>
</evidence>
<dbReference type="Pfam" id="PF00384">
    <property type="entry name" value="Molybdopterin"/>
    <property type="match status" value="1"/>
</dbReference>
<feature type="domain" description="Molybdopterin oxidoreductase N-terminal" evidence="8">
    <location>
        <begin position="11"/>
        <end position="47"/>
    </location>
</feature>
<protein>
    <submittedName>
        <fullName evidence="9">Molybdopterin-dependent oxidoreductase</fullName>
    </submittedName>
</protein>
<dbReference type="InterPro" id="IPR041460">
    <property type="entry name" value="Molybdopterin_N"/>
</dbReference>
<feature type="domain" description="Molybdopterin dinucleotide-binding" evidence="7">
    <location>
        <begin position="624"/>
        <end position="744"/>
    </location>
</feature>
<dbReference type="Gene3D" id="3.40.50.740">
    <property type="match status" value="1"/>
</dbReference>
<accession>A0ABX0R436</accession>
<feature type="domain" description="Molybdopterin oxidoreductase" evidence="6">
    <location>
        <begin position="52"/>
        <end position="507"/>
    </location>
</feature>
<dbReference type="InterPro" id="IPR009010">
    <property type="entry name" value="Asp_de-COase-like_dom_sf"/>
</dbReference>
<reference evidence="9 10" key="1">
    <citation type="journal article" date="2019" name="bioRxiv">
        <title>Bacteria contribute to plant secondary compound degradation in a generalist herbivore system.</title>
        <authorList>
            <person name="Francoeur C.B."/>
            <person name="Khadempour L."/>
            <person name="Moreira-Soto R.D."/>
            <person name="Gotting K."/>
            <person name="Book A.J."/>
            <person name="Pinto-Tomas A.A."/>
            <person name="Keefover-Ring K."/>
            <person name="Currie C.R."/>
        </authorList>
    </citation>
    <scope>NUCLEOTIDE SEQUENCE [LARGE SCALE GENOMIC DNA]</scope>
    <source>
        <strain evidence="9">Acro-835</strain>
    </source>
</reference>
<dbReference type="RefSeq" id="WP_167012031.1">
    <property type="nucleotide sequence ID" value="NZ_VWXF01000001.1"/>
</dbReference>
<evidence type="ECO:0000256" key="2">
    <source>
        <dbReference type="ARBA" id="ARBA00010312"/>
    </source>
</evidence>
<dbReference type="InterPro" id="IPR006656">
    <property type="entry name" value="Mopterin_OxRdtase"/>
</dbReference>
<dbReference type="InterPro" id="IPR041954">
    <property type="entry name" value="CT_DMSOR/BSOR/TMAOR"/>
</dbReference>
<dbReference type="Pfam" id="PF01568">
    <property type="entry name" value="Molydop_binding"/>
    <property type="match status" value="1"/>
</dbReference>
<evidence type="ECO:0000259" key="7">
    <source>
        <dbReference type="Pfam" id="PF01568"/>
    </source>
</evidence>
<dbReference type="Gene3D" id="2.40.40.20">
    <property type="match status" value="1"/>
</dbReference>
<comment type="cofactor">
    <cofactor evidence="1">
        <name>Mo-bis(molybdopterin guanine dinucleotide)</name>
        <dbReference type="ChEBI" id="CHEBI:60539"/>
    </cofactor>
</comment>
<evidence type="ECO:0000256" key="3">
    <source>
        <dbReference type="ARBA" id="ARBA00022505"/>
    </source>
</evidence>
<keyword evidence="5" id="KW-0560">Oxidoreductase</keyword>
<gene>
    <name evidence="9" type="ORF">F3J40_00860</name>
</gene>
<evidence type="ECO:0000256" key="5">
    <source>
        <dbReference type="ARBA" id="ARBA00023002"/>
    </source>
</evidence>
<evidence type="ECO:0000313" key="9">
    <source>
        <dbReference type="EMBL" id="NIF20168.1"/>
    </source>
</evidence>
<dbReference type="Proteomes" id="UP001515683">
    <property type="component" value="Unassembled WGS sequence"/>
</dbReference>
<dbReference type="EMBL" id="VWXF01000001">
    <property type="protein sequence ID" value="NIF20168.1"/>
    <property type="molecule type" value="Genomic_DNA"/>
</dbReference>
<dbReference type="SUPFAM" id="SSF50692">
    <property type="entry name" value="ADC-like"/>
    <property type="match status" value="1"/>
</dbReference>
<evidence type="ECO:0000259" key="8">
    <source>
        <dbReference type="Pfam" id="PF18364"/>
    </source>
</evidence>
<proteinExistence type="inferred from homology"/>
<keyword evidence="10" id="KW-1185">Reference proteome</keyword>
<evidence type="ECO:0000256" key="1">
    <source>
        <dbReference type="ARBA" id="ARBA00001942"/>
    </source>
</evidence>
<dbReference type="PANTHER" id="PTHR43742:SF10">
    <property type="entry name" value="TRIMETHYLAMINE-N-OXIDE REDUCTASE 2"/>
    <property type="match status" value="1"/>
</dbReference>